<dbReference type="AlphaFoldDB" id="A0A5B6W6I8"/>
<reference evidence="2" key="1">
    <citation type="journal article" date="2019" name="Plant Biotechnol. J.">
        <title>Genome sequencing of the Australian wild diploid species Gossypium australe highlights disease resistance and delayed gland morphogenesis.</title>
        <authorList>
            <person name="Cai Y."/>
            <person name="Cai X."/>
            <person name="Wang Q."/>
            <person name="Wang P."/>
            <person name="Zhang Y."/>
            <person name="Cai C."/>
            <person name="Xu Y."/>
            <person name="Wang K."/>
            <person name="Zhou Z."/>
            <person name="Wang C."/>
            <person name="Geng S."/>
            <person name="Li B."/>
            <person name="Dong Q."/>
            <person name="Hou Y."/>
            <person name="Wang H."/>
            <person name="Ai P."/>
            <person name="Liu Z."/>
            <person name="Yi F."/>
            <person name="Sun M."/>
            <person name="An G."/>
            <person name="Cheng J."/>
            <person name="Zhang Y."/>
            <person name="Shi Q."/>
            <person name="Xie Y."/>
            <person name="Shi X."/>
            <person name="Chang Y."/>
            <person name="Huang F."/>
            <person name="Chen Y."/>
            <person name="Hong S."/>
            <person name="Mi L."/>
            <person name="Sun Q."/>
            <person name="Zhang L."/>
            <person name="Zhou B."/>
            <person name="Peng R."/>
            <person name="Zhang X."/>
            <person name="Liu F."/>
        </authorList>
    </citation>
    <scope>NUCLEOTIDE SEQUENCE [LARGE SCALE GENOMIC DNA]</scope>
    <source>
        <strain evidence="2">cv. PA1801</strain>
    </source>
</reference>
<organism evidence="1 2">
    <name type="scientific">Gossypium australe</name>
    <dbReference type="NCBI Taxonomy" id="47621"/>
    <lineage>
        <taxon>Eukaryota</taxon>
        <taxon>Viridiplantae</taxon>
        <taxon>Streptophyta</taxon>
        <taxon>Embryophyta</taxon>
        <taxon>Tracheophyta</taxon>
        <taxon>Spermatophyta</taxon>
        <taxon>Magnoliopsida</taxon>
        <taxon>eudicotyledons</taxon>
        <taxon>Gunneridae</taxon>
        <taxon>Pentapetalae</taxon>
        <taxon>rosids</taxon>
        <taxon>malvids</taxon>
        <taxon>Malvales</taxon>
        <taxon>Malvaceae</taxon>
        <taxon>Malvoideae</taxon>
        <taxon>Gossypium</taxon>
    </lineage>
</organism>
<dbReference type="OrthoDB" id="2551793at2759"/>
<keyword evidence="2" id="KW-1185">Reference proteome</keyword>
<proteinExistence type="predicted"/>
<accession>A0A5B6W6I8</accession>
<name>A0A5B6W6I8_9ROSI</name>
<sequence>MNTQHSTTKHIDIRHHFIRELVEEGKVELEYVKIENQLADLFTKALDALRKATKMHIHVAN</sequence>
<evidence type="ECO:0000313" key="2">
    <source>
        <dbReference type="Proteomes" id="UP000325315"/>
    </source>
</evidence>
<dbReference type="CDD" id="cd09272">
    <property type="entry name" value="RNase_HI_RT_Ty1"/>
    <property type="match status" value="1"/>
</dbReference>
<dbReference type="Proteomes" id="UP000325315">
    <property type="component" value="Unassembled WGS sequence"/>
</dbReference>
<comment type="caution">
    <text evidence="1">The sequence shown here is derived from an EMBL/GenBank/DDBJ whole genome shotgun (WGS) entry which is preliminary data.</text>
</comment>
<gene>
    <name evidence="1" type="ORF">EPI10_010798</name>
</gene>
<protein>
    <submittedName>
        <fullName evidence="1">Copia protein</fullName>
    </submittedName>
</protein>
<evidence type="ECO:0000313" key="1">
    <source>
        <dbReference type="EMBL" id="KAA3476864.1"/>
    </source>
</evidence>
<dbReference type="EMBL" id="SMMG02000004">
    <property type="protein sequence ID" value="KAA3476864.1"/>
    <property type="molecule type" value="Genomic_DNA"/>
</dbReference>